<comment type="similarity">
    <text evidence="2">Belongs to the PPR family. P subfamily.</text>
</comment>
<evidence type="ECO:0000256" key="6">
    <source>
        <dbReference type="PROSITE-ProRule" id="PRU00708"/>
    </source>
</evidence>
<dbReference type="PANTHER" id="PTHR45717:SF8">
    <property type="entry name" value="OS01G0301000 PROTEIN"/>
    <property type="match status" value="1"/>
</dbReference>
<keyword evidence="3" id="KW-0677">Repeat</keyword>
<accession>A0A1D1XK80</accession>
<organism evidence="8">
    <name type="scientific">Anthurium amnicola</name>
    <dbReference type="NCBI Taxonomy" id="1678845"/>
    <lineage>
        <taxon>Eukaryota</taxon>
        <taxon>Viridiplantae</taxon>
        <taxon>Streptophyta</taxon>
        <taxon>Embryophyta</taxon>
        <taxon>Tracheophyta</taxon>
        <taxon>Spermatophyta</taxon>
        <taxon>Magnoliopsida</taxon>
        <taxon>Liliopsida</taxon>
        <taxon>Araceae</taxon>
        <taxon>Pothoideae</taxon>
        <taxon>Potheae</taxon>
        <taxon>Anthurium</taxon>
    </lineage>
</organism>
<dbReference type="NCBIfam" id="TIGR00756">
    <property type="entry name" value="PPR"/>
    <property type="match status" value="1"/>
</dbReference>
<keyword evidence="4" id="KW-0809">Transit peptide</keyword>
<sequence>MANNAAGVPWWSSTLLRRLCTAAAEAAGGSTSASASAVGVAGATKVKPLYRRLSVLGGAPKGAVTQAMNQWLREGRGVKALQVVTYVKELRKYRRFQHALELMEWMDGRGMYMSYSNYAVRLDLVCKVEGIDSAEKYFSRLSAPAKNRLTYGALLNCYCIESKVDKALSLFEEMKELNFASHALPYATIMALHMRLGQPEKVPPLMQEMVEKKIPPDSFNYSILMKSYAAVKDIESVERTVEEIKKSDKAEVMWPIYSHLASVYISAGLIEKAEAAIKMLEQNIDRRDRKCFHFLISLYAGVGKLEDVCRVWNSLKAAFPTTLNMSYFSMLQSLNRMDEFDALVQCFQEWESSHVAYDIRLTNIMFAVYLRRDMIEEAESLLKSVIRVGAEPNFRTYVTFIDYYLKKQRIDLALCYLEDAVLKVKNHLIKLSQETVNGFLRYFEEHKDVDGAEAFCNTLKKLDCFDSEAYGSLQRIRESRTATESAI</sequence>
<evidence type="ECO:0000256" key="7">
    <source>
        <dbReference type="SAM" id="SignalP"/>
    </source>
</evidence>
<evidence type="ECO:0000256" key="1">
    <source>
        <dbReference type="ARBA" id="ARBA00004173"/>
    </source>
</evidence>
<reference evidence="8" key="1">
    <citation type="submission" date="2015-07" db="EMBL/GenBank/DDBJ databases">
        <title>Transcriptome Assembly of Anthurium amnicola.</title>
        <authorList>
            <person name="Suzuki J."/>
        </authorList>
    </citation>
    <scope>NUCLEOTIDE SEQUENCE</scope>
</reference>
<evidence type="ECO:0000256" key="2">
    <source>
        <dbReference type="ARBA" id="ARBA00007626"/>
    </source>
</evidence>
<dbReference type="Pfam" id="PF01535">
    <property type="entry name" value="PPR"/>
    <property type="match status" value="2"/>
</dbReference>
<dbReference type="InterPro" id="IPR002885">
    <property type="entry name" value="PPR_rpt"/>
</dbReference>
<dbReference type="PROSITE" id="PS51375">
    <property type="entry name" value="PPR"/>
    <property type="match status" value="1"/>
</dbReference>
<evidence type="ECO:0000256" key="5">
    <source>
        <dbReference type="ARBA" id="ARBA00023128"/>
    </source>
</evidence>
<comment type="subcellular location">
    <subcellularLocation>
        <location evidence="1">Mitochondrion</location>
    </subcellularLocation>
</comment>
<dbReference type="AlphaFoldDB" id="A0A1D1XK80"/>
<dbReference type="GO" id="GO:0005739">
    <property type="term" value="C:mitochondrion"/>
    <property type="evidence" value="ECO:0007669"/>
    <property type="project" value="UniProtKB-SubCell"/>
</dbReference>
<feature type="chain" id="PRO_5008899521" evidence="7">
    <location>
        <begin position="27"/>
        <end position="487"/>
    </location>
</feature>
<feature type="signal peptide" evidence="7">
    <location>
        <begin position="1"/>
        <end position="26"/>
    </location>
</feature>
<evidence type="ECO:0000313" key="8">
    <source>
        <dbReference type="EMBL" id="JAT42786.1"/>
    </source>
</evidence>
<dbReference type="InterPro" id="IPR011990">
    <property type="entry name" value="TPR-like_helical_dom_sf"/>
</dbReference>
<feature type="repeat" description="PPR" evidence="6">
    <location>
        <begin position="147"/>
        <end position="181"/>
    </location>
</feature>
<dbReference type="Pfam" id="PF13812">
    <property type="entry name" value="PPR_3"/>
    <property type="match status" value="1"/>
</dbReference>
<dbReference type="GO" id="GO:0003729">
    <property type="term" value="F:mRNA binding"/>
    <property type="evidence" value="ECO:0007669"/>
    <property type="project" value="UniProtKB-ARBA"/>
</dbReference>
<dbReference type="Gene3D" id="1.25.40.10">
    <property type="entry name" value="Tetratricopeptide repeat domain"/>
    <property type="match status" value="3"/>
</dbReference>
<dbReference type="SUPFAM" id="SSF48452">
    <property type="entry name" value="TPR-like"/>
    <property type="match status" value="1"/>
</dbReference>
<evidence type="ECO:0000256" key="3">
    <source>
        <dbReference type="ARBA" id="ARBA00022737"/>
    </source>
</evidence>
<dbReference type="PANTHER" id="PTHR45717">
    <property type="entry name" value="OS12G0527900 PROTEIN"/>
    <property type="match status" value="1"/>
</dbReference>
<dbReference type="FunFam" id="1.25.40.10:FF:000385">
    <property type="entry name" value="Pentatricopeptide repeat-containing protein mitochondrial"/>
    <property type="match status" value="1"/>
</dbReference>
<keyword evidence="7" id="KW-0732">Signal</keyword>
<name>A0A1D1XK80_9ARAE</name>
<dbReference type="EMBL" id="GDJX01025150">
    <property type="protein sequence ID" value="JAT42786.1"/>
    <property type="molecule type" value="Transcribed_RNA"/>
</dbReference>
<protein>
    <submittedName>
        <fullName evidence="8">Pentatricopeptide repeat-containing protein At4g01990, mitochondrial</fullName>
    </submittedName>
</protein>
<proteinExistence type="inferred from homology"/>
<gene>
    <name evidence="8" type="primary">At4g01990_1</name>
    <name evidence="8" type="ORF">g.56651</name>
</gene>
<keyword evidence="5" id="KW-0496">Mitochondrion</keyword>
<evidence type="ECO:0000256" key="4">
    <source>
        <dbReference type="ARBA" id="ARBA00022946"/>
    </source>
</evidence>